<dbReference type="InterPro" id="IPR029063">
    <property type="entry name" value="SAM-dependent_MTases_sf"/>
</dbReference>
<keyword evidence="5" id="KW-0472">Membrane</keyword>
<reference evidence="6" key="1">
    <citation type="submission" date="2013-10" db="EMBL/GenBank/DDBJ databases">
        <title>Genomic analysis of the causative agents of coccidiosis in chickens.</title>
        <authorList>
            <person name="Reid A.J."/>
            <person name="Blake D."/>
            <person name="Billington K."/>
            <person name="Browne H."/>
            <person name="Dunn M."/>
            <person name="Hung S."/>
            <person name="Kawahara F."/>
            <person name="Miranda-Saavedra D."/>
            <person name="Mourier T."/>
            <person name="Nagra H."/>
            <person name="Otto T.D."/>
            <person name="Rawlings N."/>
            <person name="Sanchez A."/>
            <person name="Sanders M."/>
            <person name="Subramaniam C."/>
            <person name="Tay Y."/>
            <person name="Dear P."/>
            <person name="Doerig C."/>
            <person name="Gruber A."/>
            <person name="Parkinson J."/>
            <person name="Shirley M."/>
            <person name="Wan K.L."/>
            <person name="Berriman M."/>
            <person name="Tomley F."/>
            <person name="Pain A."/>
        </authorList>
    </citation>
    <scope>NUCLEOTIDE SEQUENCE [LARGE SCALE GENOMIC DNA]</scope>
    <source>
        <strain evidence="6">Houghton</strain>
    </source>
</reference>
<accession>U6KKG6</accession>
<protein>
    <submittedName>
        <fullName evidence="6">RNA methyltransferase, TrmA family, putative</fullName>
    </submittedName>
</protein>
<dbReference type="EMBL" id="HG735434">
    <property type="protein sequence ID" value="CDJ35933.1"/>
    <property type="molecule type" value="Genomic_DNA"/>
</dbReference>
<dbReference type="SUPFAM" id="SSF53335">
    <property type="entry name" value="S-adenosyl-L-methionine-dependent methyltransferases"/>
    <property type="match status" value="1"/>
</dbReference>
<dbReference type="GO" id="GO:0006396">
    <property type="term" value="P:RNA processing"/>
    <property type="evidence" value="ECO:0007669"/>
    <property type="project" value="InterPro"/>
</dbReference>
<feature type="compositionally biased region" description="Basic and acidic residues" evidence="4">
    <location>
        <begin position="395"/>
        <end position="405"/>
    </location>
</feature>
<dbReference type="GO" id="GO:0008173">
    <property type="term" value="F:RNA methyltransferase activity"/>
    <property type="evidence" value="ECO:0007669"/>
    <property type="project" value="InterPro"/>
</dbReference>
<dbReference type="PANTHER" id="PTHR11061">
    <property type="entry name" value="RNA M5U METHYLTRANSFERASE"/>
    <property type="match status" value="1"/>
</dbReference>
<dbReference type="VEuPathDB" id="ToxoDB:EMH_0018130"/>
<feature type="region of interest" description="Disordered" evidence="4">
    <location>
        <begin position="387"/>
        <end position="424"/>
    </location>
</feature>
<feature type="compositionally biased region" description="Acidic residues" evidence="4">
    <location>
        <begin position="406"/>
        <end position="417"/>
    </location>
</feature>
<keyword evidence="1 6" id="KW-0489">Methyltransferase</keyword>
<dbReference type="RefSeq" id="XP_037878222.1">
    <property type="nucleotide sequence ID" value="XM_038022368.1"/>
</dbReference>
<proteinExistence type="predicted"/>
<evidence type="ECO:0000313" key="7">
    <source>
        <dbReference type="Proteomes" id="UP000030744"/>
    </source>
</evidence>
<organism evidence="6 7">
    <name type="scientific">Eimeria mitis</name>
    <dbReference type="NCBI Taxonomy" id="44415"/>
    <lineage>
        <taxon>Eukaryota</taxon>
        <taxon>Sar</taxon>
        <taxon>Alveolata</taxon>
        <taxon>Apicomplexa</taxon>
        <taxon>Conoidasida</taxon>
        <taxon>Coccidia</taxon>
        <taxon>Eucoccidiorida</taxon>
        <taxon>Eimeriorina</taxon>
        <taxon>Eimeriidae</taxon>
        <taxon>Eimeria</taxon>
    </lineage>
</organism>
<dbReference type="InterPro" id="IPR010280">
    <property type="entry name" value="U5_MeTrfase_fam"/>
</dbReference>
<keyword evidence="5" id="KW-1133">Transmembrane helix</keyword>
<gene>
    <name evidence="6" type="ORF">EMH_0018130</name>
</gene>
<keyword evidence="2 6" id="KW-0808">Transferase</keyword>
<feature type="transmembrane region" description="Helical" evidence="5">
    <location>
        <begin position="485"/>
        <end position="505"/>
    </location>
</feature>
<evidence type="ECO:0000256" key="4">
    <source>
        <dbReference type="SAM" id="MobiDB-lite"/>
    </source>
</evidence>
<name>U6KKG6_9EIME</name>
<sequence>MGPLNVVHTAEEGDILRGGDPYVDRGRSLAAAAAALGPPTPGQRASPCPHFLEGCGGCQFLHLDSLHQRTAKQQLVQQLLQELQCQQQLHQQQHSQQQRAHWEPPTVTPLVPASSDRQFAARADMLLQLVEGRPRLGLPAFDGSSSIVSVQDCIRLRGPLREVYTCVREVLLPLLESRRLRILDHRCGAGTLSGLTLRLAGDCPGGDGKVLLRLKGHLESNVRPRLVHLAETLSERCPALKAVTFYDVSRPHSPDEILFGADALVVSVFGRRFRITGGTRETVFGRGDSLQQIWPAVEEAAGGATGRLWGALGSGGFFEILLSFRFKEVVVFASGARDAEETQRNMSLNELYRGEVVQCTNSSCVAGAFAARAGFYGPLRLLQRSPQLQQGNAAERNKQRLRKEEMADEVEATDDSADAASAAAPTATGAGEFGTIVAGAPHFPDVLLLSPSRGGLPKASKPTGRSAGLSLCLREKTLTQTCSTGTAAVVLIIVIFVVALVPSLIRAAVGGSTTVAAAQGGLLAVSVRCN</sequence>
<dbReference type="GeneID" id="60403826"/>
<dbReference type="GO" id="GO:0032259">
    <property type="term" value="P:methylation"/>
    <property type="evidence" value="ECO:0007669"/>
    <property type="project" value="UniProtKB-KW"/>
</dbReference>
<keyword evidence="7" id="KW-1185">Reference proteome</keyword>
<dbReference type="AlphaFoldDB" id="U6KKG6"/>
<evidence type="ECO:0000256" key="5">
    <source>
        <dbReference type="SAM" id="Phobius"/>
    </source>
</evidence>
<evidence type="ECO:0000256" key="1">
    <source>
        <dbReference type="ARBA" id="ARBA00022603"/>
    </source>
</evidence>
<evidence type="ECO:0000256" key="2">
    <source>
        <dbReference type="ARBA" id="ARBA00022679"/>
    </source>
</evidence>
<keyword evidence="5" id="KW-0812">Transmembrane</keyword>
<dbReference type="PANTHER" id="PTHR11061:SF30">
    <property type="entry name" value="TRNA (URACIL(54)-C(5))-METHYLTRANSFERASE"/>
    <property type="match status" value="1"/>
</dbReference>
<dbReference type="OrthoDB" id="347553at2759"/>
<dbReference type="Proteomes" id="UP000030744">
    <property type="component" value="Unassembled WGS sequence"/>
</dbReference>
<reference evidence="6" key="2">
    <citation type="submission" date="2013-10" db="EMBL/GenBank/DDBJ databases">
        <authorList>
            <person name="Aslett M."/>
        </authorList>
    </citation>
    <scope>NUCLEOTIDE SEQUENCE [LARGE SCALE GENOMIC DNA]</scope>
    <source>
        <strain evidence="6">Houghton</strain>
    </source>
</reference>
<evidence type="ECO:0000313" key="6">
    <source>
        <dbReference type="EMBL" id="CDJ35933.1"/>
    </source>
</evidence>
<keyword evidence="3" id="KW-0949">S-adenosyl-L-methionine</keyword>
<evidence type="ECO:0000256" key="3">
    <source>
        <dbReference type="ARBA" id="ARBA00022691"/>
    </source>
</evidence>